<comment type="caution">
    <text evidence="10">The sequence shown here is derived from an EMBL/GenBank/DDBJ whole genome shotgun (WGS) entry which is preliminary data.</text>
</comment>
<dbReference type="PANTHER" id="PTHR43884:SF25">
    <property type="entry name" value="ACYL-COA DEHYDROGENASE YDBM-RELATED"/>
    <property type="match status" value="1"/>
</dbReference>
<dbReference type="Gene3D" id="1.20.140.10">
    <property type="entry name" value="Butyryl-CoA Dehydrogenase, subunit A, domain 3"/>
    <property type="match status" value="1"/>
</dbReference>
<evidence type="ECO:0000256" key="6">
    <source>
        <dbReference type="RuleBase" id="RU362125"/>
    </source>
</evidence>
<evidence type="ECO:0000313" key="10">
    <source>
        <dbReference type="EMBL" id="MRG85126.1"/>
    </source>
</evidence>
<reference evidence="10 11" key="1">
    <citation type="submission" date="2019-11" db="EMBL/GenBank/DDBJ databases">
        <authorList>
            <person name="Li J."/>
        </authorList>
    </citation>
    <scope>NUCLEOTIDE SEQUENCE [LARGE SCALE GENOMIC DNA]</scope>
    <source>
        <strain evidence="10 11">J4</strain>
    </source>
</reference>
<evidence type="ECO:0000259" key="7">
    <source>
        <dbReference type="Pfam" id="PF00441"/>
    </source>
</evidence>
<dbReference type="InterPro" id="IPR046373">
    <property type="entry name" value="Acyl-CoA_Oxase/DH_mid-dom_sf"/>
</dbReference>
<sequence>MTDLFSPFIQNERQKALYDKVAELSLKVKERAKEMDEQATFSKDNLLDLKESDYVTLTLPEEYGGKGLSLYEFVLIQEKLAEGDGATALSIGWHLGVVKELSEEQPWSYEAFDQFAKEVAEKKKVVNRIASEPATGSPSRGGIPETRAVRDGDYYIVNGRKNFATMASVLDYLLVTAYVEDKEAIGVFLIDKDTPGLEVEHTWNTLGMRGTGSDDLVLKNVRLHEDQLVEMASKKKMPKGWLLHIPACYLGVALAARNDAIEFAKNYQPNSLKTPISEVPHIQQKIGEMDFELLRARNFMYTIANQWDQHPERRAQLGPELAAVKVDATNTASKVVDLAMRIVGGRGLSKDYSFERYYRDVRAGLHNPPMEDAVIQMLAGRALE</sequence>
<dbReference type="CDD" id="cd00567">
    <property type="entry name" value="ACAD"/>
    <property type="match status" value="1"/>
</dbReference>
<comment type="cofactor">
    <cofactor evidence="1 6">
        <name>FAD</name>
        <dbReference type="ChEBI" id="CHEBI:57692"/>
    </cofactor>
</comment>
<dbReference type="SUPFAM" id="SSF56645">
    <property type="entry name" value="Acyl-CoA dehydrogenase NM domain-like"/>
    <property type="match status" value="1"/>
</dbReference>
<dbReference type="GO" id="GO:0003995">
    <property type="term" value="F:acyl-CoA dehydrogenase activity"/>
    <property type="evidence" value="ECO:0007669"/>
    <property type="project" value="TreeGrafter"/>
</dbReference>
<dbReference type="PIRSF" id="PIRSF016578">
    <property type="entry name" value="HsaA"/>
    <property type="match status" value="1"/>
</dbReference>
<evidence type="ECO:0000313" key="11">
    <source>
        <dbReference type="Proteomes" id="UP000480185"/>
    </source>
</evidence>
<dbReference type="InterPro" id="IPR006091">
    <property type="entry name" value="Acyl-CoA_Oxase/DH_mid-dom"/>
</dbReference>
<gene>
    <name evidence="10" type="ORF">GH754_02155</name>
</gene>
<dbReference type="InterPro" id="IPR009100">
    <property type="entry name" value="AcylCoA_DH/oxidase_NM_dom_sf"/>
</dbReference>
<protein>
    <submittedName>
        <fullName evidence="10">Acyl-CoA dehydrogenase</fullName>
    </submittedName>
</protein>
<dbReference type="PANTHER" id="PTHR43884">
    <property type="entry name" value="ACYL-COA DEHYDROGENASE"/>
    <property type="match status" value="1"/>
</dbReference>
<evidence type="ECO:0000256" key="4">
    <source>
        <dbReference type="ARBA" id="ARBA00022827"/>
    </source>
</evidence>
<keyword evidence="3 6" id="KW-0285">Flavoprotein</keyword>
<dbReference type="InterPro" id="IPR036250">
    <property type="entry name" value="AcylCo_DH-like_C"/>
</dbReference>
<dbReference type="GO" id="GO:0050660">
    <property type="term" value="F:flavin adenine dinucleotide binding"/>
    <property type="evidence" value="ECO:0007669"/>
    <property type="project" value="InterPro"/>
</dbReference>
<evidence type="ECO:0000256" key="3">
    <source>
        <dbReference type="ARBA" id="ARBA00022630"/>
    </source>
</evidence>
<keyword evidence="11" id="KW-1185">Reference proteome</keyword>
<dbReference type="OrthoDB" id="9785203at2"/>
<dbReference type="Pfam" id="PF00441">
    <property type="entry name" value="Acyl-CoA_dh_1"/>
    <property type="match status" value="1"/>
</dbReference>
<accession>A0A6G1X2K6</accession>
<dbReference type="InterPro" id="IPR013786">
    <property type="entry name" value="AcylCoA_DH/ox_N"/>
</dbReference>
<dbReference type="Proteomes" id="UP000480185">
    <property type="component" value="Unassembled WGS sequence"/>
</dbReference>
<comment type="similarity">
    <text evidence="2 6">Belongs to the acyl-CoA dehydrogenase family.</text>
</comment>
<dbReference type="FunFam" id="2.40.110.10:FF:000020">
    <property type="entry name" value="Putative acyl-CoA dehydrogenase YdbM"/>
    <property type="match status" value="1"/>
</dbReference>
<evidence type="ECO:0000256" key="1">
    <source>
        <dbReference type="ARBA" id="ARBA00001974"/>
    </source>
</evidence>
<organism evidence="10 11">
    <name type="scientific">Salinibacillus xinjiangensis</name>
    <dbReference type="NCBI Taxonomy" id="1229268"/>
    <lineage>
        <taxon>Bacteria</taxon>
        <taxon>Bacillati</taxon>
        <taxon>Bacillota</taxon>
        <taxon>Bacilli</taxon>
        <taxon>Bacillales</taxon>
        <taxon>Bacillaceae</taxon>
        <taxon>Salinibacillus</taxon>
    </lineage>
</organism>
<evidence type="ECO:0000259" key="8">
    <source>
        <dbReference type="Pfam" id="PF02770"/>
    </source>
</evidence>
<dbReference type="Pfam" id="PF02771">
    <property type="entry name" value="Acyl-CoA_dh_N"/>
    <property type="match status" value="1"/>
</dbReference>
<dbReference type="SUPFAM" id="SSF47203">
    <property type="entry name" value="Acyl-CoA dehydrogenase C-terminal domain-like"/>
    <property type="match status" value="1"/>
</dbReference>
<keyword evidence="4 6" id="KW-0274">FAD</keyword>
<feature type="domain" description="Acyl-CoA dehydrogenase/oxidase N-terminal" evidence="9">
    <location>
        <begin position="12"/>
        <end position="98"/>
    </location>
</feature>
<name>A0A6G1X2K6_9BACI</name>
<evidence type="ECO:0000256" key="5">
    <source>
        <dbReference type="ARBA" id="ARBA00023002"/>
    </source>
</evidence>
<proteinExistence type="inferred from homology"/>
<dbReference type="EMBL" id="WJNH01000001">
    <property type="protein sequence ID" value="MRG85126.1"/>
    <property type="molecule type" value="Genomic_DNA"/>
</dbReference>
<feature type="domain" description="Acyl-CoA oxidase/dehydrogenase middle" evidence="8">
    <location>
        <begin position="130"/>
        <end position="221"/>
    </location>
</feature>
<dbReference type="Gene3D" id="1.10.540.10">
    <property type="entry name" value="Acyl-CoA dehydrogenase/oxidase, N-terminal domain"/>
    <property type="match status" value="1"/>
</dbReference>
<dbReference type="InterPro" id="IPR009075">
    <property type="entry name" value="AcylCo_DH/oxidase_C"/>
</dbReference>
<dbReference type="AlphaFoldDB" id="A0A6G1X2K6"/>
<evidence type="ECO:0000256" key="2">
    <source>
        <dbReference type="ARBA" id="ARBA00009347"/>
    </source>
</evidence>
<dbReference type="Gene3D" id="2.40.110.10">
    <property type="entry name" value="Butyryl-CoA Dehydrogenase, subunit A, domain 2"/>
    <property type="match status" value="1"/>
</dbReference>
<evidence type="ECO:0000259" key="9">
    <source>
        <dbReference type="Pfam" id="PF02771"/>
    </source>
</evidence>
<keyword evidence="5 6" id="KW-0560">Oxidoreductase</keyword>
<dbReference type="Pfam" id="PF02770">
    <property type="entry name" value="Acyl-CoA_dh_M"/>
    <property type="match status" value="1"/>
</dbReference>
<feature type="domain" description="Acyl-CoA dehydrogenase/oxidase C-terminal" evidence="7">
    <location>
        <begin position="247"/>
        <end position="363"/>
    </location>
</feature>
<dbReference type="RefSeq" id="WP_153727073.1">
    <property type="nucleotide sequence ID" value="NZ_WJNH01000001.1"/>
</dbReference>
<dbReference type="InterPro" id="IPR037069">
    <property type="entry name" value="AcylCoA_DH/ox_N_sf"/>
</dbReference>